<dbReference type="GO" id="GO:0005524">
    <property type="term" value="F:ATP binding"/>
    <property type="evidence" value="ECO:0007669"/>
    <property type="project" value="InterPro"/>
</dbReference>
<dbReference type="Pfam" id="PF00069">
    <property type="entry name" value="Pkinase"/>
    <property type="match status" value="1"/>
</dbReference>
<gene>
    <name evidence="2" type="ORF">GQX73_g10688</name>
</gene>
<dbReference type="Proteomes" id="UP000481858">
    <property type="component" value="Unassembled WGS sequence"/>
</dbReference>
<dbReference type="AlphaFoldDB" id="A0A7C8IKS0"/>
<dbReference type="Gene3D" id="1.10.510.10">
    <property type="entry name" value="Transferase(Phosphotransferase) domain 1"/>
    <property type="match status" value="1"/>
</dbReference>
<evidence type="ECO:0000259" key="1">
    <source>
        <dbReference type="PROSITE" id="PS50011"/>
    </source>
</evidence>
<name>A0A7C8IKS0_9PEZI</name>
<feature type="domain" description="Protein kinase" evidence="1">
    <location>
        <begin position="21"/>
        <end position="232"/>
    </location>
</feature>
<dbReference type="PROSITE" id="PS50011">
    <property type="entry name" value="PROTEIN_KINASE_DOM"/>
    <property type="match status" value="1"/>
</dbReference>
<protein>
    <recommendedName>
        <fullName evidence="1">Protein kinase domain-containing protein</fullName>
    </recommendedName>
</protein>
<dbReference type="PANTHER" id="PTHR24359:SF1">
    <property type="entry name" value="INHIBITOR OF NUCLEAR FACTOR KAPPA-B KINASE EPSILON SUBUNIT HOMOLOG 1-RELATED"/>
    <property type="match status" value="1"/>
</dbReference>
<dbReference type="GO" id="GO:0004674">
    <property type="term" value="F:protein serine/threonine kinase activity"/>
    <property type="evidence" value="ECO:0007669"/>
    <property type="project" value="TreeGrafter"/>
</dbReference>
<evidence type="ECO:0000313" key="2">
    <source>
        <dbReference type="EMBL" id="KAF2962884.1"/>
    </source>
</evidence>
<dbReference type="InterPro" id="IPR000719">
    <property type="entry name" value="Prot_kinase_dom"/>
</dbReference>
<sequence length="232" mass="26556">MSNEGLEETYVPRLGRSVAFGRSKDFLGRGTIGEVFYRGNELYDPKRYALKIFLDQGERPHFGRECKVLEALALVPHPNIVLFLHYWTADSLQYILFPLAAGDLYTFLRRSNPPSQLTEEYIQWVIRQFQGLCDALKYIHNYVMPRLGSEAGLTMNRIGFHHDVKPVNILLLEGDDPAEPIWKVSDFGSRLVSEFKDSDHESIYNNKPSTGDPIYTAPEFSLEGRVSRPKDV</sequence>
<dbReference type="PANTHER" id="PTHR24359">
    <property type="entry name" value="SERINE/THREONINE-PROTEIN KINASE SBK1"/>
    <property type="match status" value="1"/>
</dbReference>
<reference evidence="2 3" key="1">
    <citation type="submission" date="2019-12" db="EMBL/GenBank/DDBJ databases">
        <title>Draft genome sequence of the ascomycete Xylaria multiplex DSM 110363.</title>
        <authorList>
            <person name="Buettner E."/>
            <person name="Kellner H."/>
        </authorList>
    </citation>
    <scope>NUCLEOTIDE SEQUENCE [LARGE SCALE GENOMIC DNA]</scope>
    <source>
        <strain evidence="2 3">DSM 110363</strain>
    </source>
</reference>
<proteinExistence type="predicted"/>
<dbReference type="CDD" id="cd00180">
    <property type="entry name" value="PKc"/>
    <property type="match status" value="1"/>
</dbReference>
<dbReference type="InParanoid" id="A0A7C8IKS0"/>
<evidence type="ECO:0000313" key="3">
    <source>
        <dbReference type="Proteomes" id="UP000481858"/>
    </source>
</evidence>
<dbReference type="InterPro" id="IPR011009">
    <property type="entry name" value="Kinase-like_dom_sf"/>
</dbReference>
<organism evidence="2 3">
    <name type="scientific">Xylaria multiplex</name>
    <dbReference type="NCBI Taxonomy" id="323545"/>
    <lineage>
        <taxon>Eukaryota</taxon>
        <taxon>Fungi</taxon>
        <taxon>Dikarya</taxon>
        <taxon>Ascomycota</taxon>
        <taxon>Pezizomycotina</taxon>
        <taxon>Sordariomycetes</taxon>
        <taxon>Xylariomycetidae</taxon>
        <taxon>Xylariales</taxon>
        <taxon>Xylariaceae</taxon>
        <taxon>Xylaria</taxon>
    </lineage>
</organism>
<dbReference type="SUPFAM" id="SSF56112">
    <property type="entry name" value="Protein kinase-like (PK-like)"/>
    <property type="match status" value="1"/>
</dbReference>
<accession>A0A7C8IKS0</accession>
<keyword evidence="3" id="KW-1185">Reference proteome</keyword>
<dbReference type="OrthoDB" id="248923at2759"/>
<comment type="caution">
    <text evidence="2">The sequence shown here is derived from an EMBL/GenBank/DDBJ whole genome shotgun (WGS) entry which is preliminary data.</text>
</comment>
<dbReference type="EMBL" id="WUBL01000260">
    <property type="protein sequence ID" value="KAF2962884.1"/>
    <property type="molecule type" value="Genomic_DNA"/>
</dbReference>
<dbReference type="SMART" id="SM00220">
    <property type="entry name" value="S_TKc"/>
    <property type="match status" value="1"/>
</dbReference>